<feature type="compositionally biased region" description="Basic and acidic residues" evidence="4">
    <location>
        <begin position="657"/>
        <end position="666"/>
    </location>
</feature>
<dbReference type="SMART" id="SM00248">
    <property type="entry name" value="ANK"/>
    <property type="match status" value="8"/>
</dbReference>
<feature type="compositionally biased region" description="Polar residues" evidence="4">
    <location>
        <begin position="1"/>
        <end position="10"/>
    </location>
</feature>
<dbReference type="Pfam" id="PF12796">
    <property type="entry name" value="Ank_2"/>
    <property type="match status" value="1"/>
</dbReference>
<dbReference type="AlphaFoldDB" id="A0A9W4RWJ6"/>
<keyword evidence="1" id="KW-0677">Repeat</keyword>
<keyword evidence="2 3" id="KW-0040">ANK repeat</keyword>
<gene>
    <name evidence="5" type="ORF">CGXH109_LOCUS79298</name>
</gene>
<dbReference type="SUPFAM" id="SSF48403">
    <property type="entry name" value="Ankyrin repeat"/>
    <property type="match status" value="2"/>
</dbReference>
<evidence type="ECO:0000256" key="3">
    <source>
        <dbReference type="PROSITE-ProRule" id="PRU00023"/>
    </source>
</evidence>
<evidence type="ECO:0000256" key="4">
    <source>
        <dbReference type="SAM" id="MobiDB-lite"/>
    </source>
</evidence>
<dbReference type="PANTHER" id="PTHR24126">
    <property type="entry name" value="ANKYRIN REPEAT, PH AND SEC7 DOMAIN CONTAINING PROTEIN SECG-RELATED"/>
    <property type="match status" value="1"/>
</dbReference>
<evidence type="ECO:0000313" key="6">
    <source>
        <dbReference type="Proteomes" id="UP001152533"/>
    </source>
</evidence>
<evidence type="ECO:0008006" key="7">
    <source>
        <dbReference type="Google" id="ProtNLM"/>
    </source>
</evidence>
<sequence length="1171" mass="131656">MAEPTVTTNIPAPAGPVADNGEDVSPEAAKSAGNNSSRGAAVLRRFVEDLEKSKEGAKEVGMFREWIQPMLDDDDFEEGLDMRDSRGKTLLHIAAIEGLAETAKRLIDAGAVLDALDERGDTPLIDACGEGDGEDGHIEVVKLLLKKGARAGIFGNEHESPLYRAVINGHHRIVQYLLSQVEWDLDVGEEIYNITPLHAASAEDGEMVRYLRDKGARLDLRDTDGWTPLMTAIASRKEKAMEELLRRRNDEDLQLETEDSEGRSPILRAAKDGFLTGLRLLMEAGANVNVRDQDKRQPLHLACTGDGENGQYNEVIQLLLDQNPRPYTETVMKDMENAVELAFEYDHNERAEAILDILAEASPWVSHTLLWAAGETKRHKIALSLLKRQLKGSPPPDAESSEGWTAIEWATYARELPALWLLIASSPQNKQTKDILKSVQVIAKKYKLPSSEKQKRGQAEDPKKRGKGGKISLDIQDILDDPPTGLICTDDQTYDPPDHTGQHFPSMEIYKAAIVRFYKERGQFGRIVRFRALEDTIYQQGPGKIMSEVLEKFEENLRGVEKGIAKNMRRSIFMDLEPKFTWIHLPATNMMWMNHLVQRIMKDEDQSGSHFNQAKSFFKDSWIEVPDKSSGGEGDGVDEGGRESARGGYGADGNESGEQKQKKTQDEEATAASSVASTAIYMPFLSYSFECAERTETFCPVDGQTEKGPGASENPILSHTSQKDPELEHKGPEHQKKSEQTNDVKHEGEIQQGKESEYAKAFQDARKRYQELLDEYNNNMNGNIIHGSSTLDESYYHFGEDLESTEDRNRRNGTQVATESWLEQRERNKKQLKENNQENMGKKSAQTQEGLKDDEQANEQNDHSAERKQRLGPYWLLIRVNQLWIWTINDKWLISASSHPIDGSENELFQGILDRLERQGEAGGSDLQPGSTAEMSQLIIDYCVDSYERKPKAHDDERPEECKLVNFPSIRQTFSKSINSIARDETKLFEDFSKLTMELRKRSNDDAKDYSKAVSIIDNQLADATIKAEVLSSRFKDILDELSILEATVQYQQDVQRAMKKHDAQRAMVKQDVQKAMKKQNVLETELTATYIINDIKGLGSVAERVHAAVNTTLSLQQSEIANLQARLSIQHAELATRQGRVLMVFTVVTILFVSHSEPLSESYTVLTDST</sequence>
<feature type="compositionally biased region" description="Basic and acidic residues" evidence="4">
    <location>
        <begin position="450"/>
        <end position="463"/>
    </location>
</feature>
<feature type="compositionally biased region" description="Basic and acidic residues" evidence="4">
    <location>
        <begin position="850"/>
        <end position="866"/>
    </location>
</feature>
<dbReference type="PROSITE" id="PS50297">
    <property type="entry name" value="ANK_REP_REGION"/>
    <property type="match status" value="2"/>
</dbReference>
<feature type="region of interest" description="Disordered" evidence="4">
    <location>
        <begin position="700"/>
        <end position="761"/>
    </location>
</feature>
<feature type="repeat" description="ANK" evidence="3">
    <location>
        <begin position="86"/>
        <end position="118"/>
    </location>
</feature>
<dbReference type="InterPro" id="IPR002110">
    <property type="entry name" value="Ankyrin_rpt"/>
</dbReference>
<dbReference type="Gene3D" id="1.25.40.20">
    <property type="entry name" value="Ankyrin repeat-containing domain"/>
    <property type="match status" value="1"/>
</dbReference>
<proteinExistence type="predicted"/>
<feature type="region of interest" description="Disordered" evidence="4">
    <location>
        <begin position="803"/>
        <end position="866"/>
    </location>
</feature>
<comment type="caution">
    <text evidence="5">The sequence shown here is derived from an EMBL/GenBank/DDBJ whole genome shotgun (WGS) entry which is preliminary data.</text>
</comment>
<feature type="compositionally biased region" description="Basic and acidic residues" evidence="4">
    <location>
        <begin position="721"/>
        <end position="761"/>
    </location>
</feature>
<organism evidence="5 6">
    <name type="scientific">Colletotrichum noveboracense</name>
    <dbReference type="NCBI Taxonomy" id="2664923"/>
    <lineage>
        <taxon>Eukaryota</taxon>
        <taxon>Fungi</taxon>
        <taxon>Dikarya</taxon>
        <taxon>Ascomycota</taxon>
        <taxon>Pezizomycotina</taxon>
        <taxon>Sordariomycetes</taxon>
        <taxon>Hypocreomycetidae</taxon>
        <taxon>Glomerellales</taxon>
        <taxon>Glomerellaceae</taxon>
        <taxon>Colletotrichum</taxon>
        <taxon>Colletotrichum gloeosporioides species complex</taxon>
    </lineage>
</organism>
<feature type="region of interest" description="Disordered" evidence="4">
    <location>
        <begin position="628"/>
        <end position="673"/>
    </location>
</feature>
<dbReference type="InterPro" id="IPR036770">
    <property type="entry name" value="Ankyrin_rpt-contain_sf"/>
</dbReference>
<feature type="region of interest" description="Disordered" evidence="4">
    <location>
        <begin position="449"/>
        <end position="471"/>
    </location>
</feature>
<feature type="region of interest" description="Disordered" evidence="4">
    <location>
        <begin position="1"/>
        <end position="36"/>
    </location>
</feature>
<dbReference type="Pfam" id="PF00023">
    <property type="entry name" value="Ank"/>
    <property type="match status" value="1"/>
</dbReference>
<reference evidence="5" key="1">
    <citation type="submission" date="2022-08" db="EMBL/GenBank/DDBJ databases">
        <authorList>
            <person name="Giroux E."/>
            <person name="Giroux E."/>
        </authorList>
    </citation>
    <scope>NUCLEOTIDE SEQUENCE</scope>
    <source>
        <strain evidence="5">H1091258</strain>
    </source>
</reference>
<accession>A0A9W4RWJ6</accession>
<evidence type="ECO:0000313" key="5">
    <source>
        <dbReference type="EMBL" id="CAI0648783.1"/>
    </source>
</evidence>
<protein>
    <recommendedName>
        <fullName evidence="7">Ankyrin repeat protein</fullName>
    </recommendedName>
</protein>
<name>A0A9W4RWJ6_9PEZI</name>
<feature type="repeat" description="ANK" evidence="3">
    <location>
        <begin position="119"/>
        <end position="156"/>
    </location>
</feature>
<dbReference type="EMBL" id="CAMGZC010000603">
    <property type="protein sequence ID" value="CAI0648783.1"/>
    <property type="molecule type" value="Genomic_DNA"/>
</dbReference>
<dbReference type="Proteomes" id="UP001152533">
    <property type="component" value="Unassembled WGS sequence"/>
</dbReference>
<evidence type="ECO:0000256" key="2">
    <source>
        <dbReference type="ARBA" id="ARBA00023043"/>
    </source>
</evidence>
<feature type="repeat" description="ANK" evidence="3">
    <location>
        <begin position="261"/>
        <end position="293"/>
    </location>
</feature>
<evidence type="ECO:0000256" key="1">
    <source>
        <dbReference type="ARBA" id="ARBA00022737"/>
    </source>
</evidence>
<keyword evidence="6" id="KW-1185">Reference proteome</keyword>
<dbReference type="PROSITE" id="PS50088">
    <property type="entry name" value="ANK_REPEAT"/>
    <property type="match status" value="3"/>
</dbReference>
<feature type="compositionally biased region" description="Basic and acidic residues" evidence="4">
    <location>
        <begin position="822"/>
        <end position="836"/>
    </location>
</feature>